<protein>
    <recommendedName>
        <fullName evidence="3">Wadjet protein JetD C-terminal domain-containing protein</fullName>
    </recommendedName>
</protein>
<keyword evidence="2" id="KW-1185">Reference proteome</keyword>
<dbReference type="OrthoDB" id="642277at2"/>
<dbReference type="AlphaFoldDB" id="A0A4V2Z0Z3"/>
<dbReference type="Proteomes" id="UP000294644">
    <property type="component" value="Unassembled WGS sequence"/>
</dbReference>
<accession>A0A4V2Z0Z3</accession>
<gene>
    <name evidence="1" type="ORF">E0F91_11715</name>
</gene>
<dbReference type="RefSeq" id="WP_132066683.1">
    <property type="nucleotide sequence ID" value="NZ_SMFN01000013.1"/>
</dbReference>
<comment type="caution">
    <text evidence="1">The sequence shown here is derived from an EMBL/GenBank/DDBJ whole genome shotgun (WGS) entry which is preliminary data.</text>
</comment>
<name>A0A4V2Z0Z3_9FLAO</name>
<dbReference type="EMBL" id="SMFN01000013">
    <property type="protein sequence ID" value="TDE03038.1"/>
    <property type="molecule type" value="Genomic_DNA"/>
</dbReference>
<evidence type="ECO:0000313" key="1">
    <source>
        <dbReference type="EMBL" id="TDE03038.1"/>
    </source>
</evidence>
<reference evidence="1 2" key="1">
    <citation type="submission" date="2019-03" db="EMBL/GenBank/DDBJ databases">
        <title>Flavobacterium LB-D12 sp. nov., isolated from arctic soil.</title>
        <authorList>
            <person name="Chaudhary D.K."/>
        </authorList>
    </citation>
    <scope>NUCLEOTIDE SEQUENCE [LARGE SCALE GENOMIC DNA]</scope>
    <source>
        <strain evidence="1 2">LB-D12</strain>
    </source>
</reference>
<evidence type="ECO:0008006" key="3">
    <source>
        <dbReference type="Google" id="ProtNLM"/>
    </source>
</evidence>
<organism evidence="1 2">
    <name type="scientific">Flavobacterium sandaracinum</name>
    <dbReference type="NCBI Taxonomy" id="2541733"/>
    <lineage>
        <taxon>Bacteria</taxon>
        <taxon>Pseudomonadati</taxon>
        <taxon>Bacteroidota</taxon>
        <taxon>Flavobacteriia</taxon>
        <taxon>Flavobacteriales</taxon>
        <taxon>Flavobacteriaceae</taxon>
        <taxon>Flavobacterium</taxon>
    </lineage>
</organism>
<sequence>MNWIVLKSLNEIYIEGKTSKKESLLKDPFVLHLLKNTKELKAYKNDILKGNGFEKLYEHKYLNEFNRFNAFLMENALLKSQTRFEEKDIRILMSIREQMDSGELYAVREQIIANQESVRGVSLMFFKNDKYLEEKISLVNAVKQLLKIEELANDKDQQYLYVLQCNEPNKIVLCENLDFLKRPAAPRANNIELWYAGGKNIAKLNYVNTRDLPIYYSCDWDYDGLKIFEAVLEKIPGIKLLYPNGDPRSIEITEHKSFWQNNTLAGLNEMAYNPDQRNLINNLIDKNQWIIEESNNLIDMLSSHS</sequence>
<evidence type="ECO:0000313" key="2">
    <source>
        <dbReference type="Proteomes" id="UP000294644"/>
    </source>
</evidence>
<proteinExistence type="predicted"/>